<dbReference type="EMBL" id="MDET01000023">
    <property type="protein sequence ID" value="OQM74935.1"/>
    <property type="molecule type" value="Genomic_DNA"/>
</dbReference>
<sequence>MESLKANVELARMAARLGFYGCAETFMGMALGDANRLQRHDLKRGIFRIRNKLRPLAGR</sequence>
<comment type="caution">
    <text evidence="1">The sequence shown here is derived from an EMBL/GenBank/DDBJ whole genome shotgun (WGS) entry which is preliminary data.</text>
</comment>
<keyword evidence="2" id="KW-1185">Reference proteome</keyword>
<name>A0A1V8RP16_9HYPH</name>
<dbReference type="AlphaFoldDB" id="A0A1V8RP16"/>
<dbReference type="STRING" id="1873176.BFN67_04790"/>
<gene>
    <name evidence="1" type="ORF">BFN67_04790</name>
</gene>
<dbReference type="Proteomes" id="UP000191905">
    <property type="component" value="Unassembled WGS sequence"/>
</dbReference>
<proteinExistence type="predicted"/>
<organism evidence="1 2">
    <name type="scientific">Manganibacter manganicus</name>
    <dbReference type="NCBI Taxonomy" id="1873176"/>
    <lineage>
        <taxon>Bacteria</taxon>
        <taxon>Pseudomonadati</taxon>
        <taxon>Pseudomonadota</taxon>
        <taxon>Alphaproteobacteria</taxon>
        <taxon>Hyphomicrobiales</taxon>
        <taxon>Phyllobacteriaceae</taxon>
        <taxon>Manganibacter</taxon>
    </lineage>
</organism>
<evidence type="ECO:0000313" key="1">
    <source>
        <dbReference type="EMBL" id="OQM74935.1"/>
    </source>
</evidence>
<protein>
    <submittedName>
        <fullName evidence="1">Uncharacterized protein</fullName>
    </submittedName>
</protein>
<dbReference type="RefSeq" id="WP_080920473.1">
    <property type="nucleotide sequence ID" value="NZ_MDET01000023.1"/>
</dbReference>
<evidence type="ECO:0000313" key="2">
    <source>
        <dbReference type="Proteomes" id="UP000191905"/>
    </source>
</evidence>
<accession>A0A1V8RP16</accession>
<reference evidence="1 2" key="1">
    <citation type="journal article" date="2016" name="Int. J. Syst. Evol. Microbiol.">
        <title>Pseudaminobacter manganicus sp. nov., isolated from sludge of a manganese mine.</title>
        <authorList>
            <person name="Li J."/>
            <person name="Huang J."/>
            <person name="Liao S."/>
            <person name="Wang G."/>
        </authorList>
    </citation>
    <scope>NUCLEOTIDE SEQUENCE [LARGE SCALE GENOMIC DNA]</scope>
    <source>
        <strain evidence="1 2">JH-7</strain>
    </source>
</reference>